<dbReference type="AlphaFoldDB" id="A0A6A6A2M8"/>
<sequence>MAQPYIIMDMLSNPPYALTIEMFLAAGMALDDDAGKGEYNTNSALYTTFDNMMYELRHRGIDPWEWIEGSVSEEMRNTRFIQRLSNQFPPANMDNENDKDYEDSEDSGDSGDSEDSEENEHNEYDEDIEDELTDLMMDIQVNPTEFNWDPNALKFTVADFVKTCVSVSFLPEVPTTLQTDQACCPFFAMLGHLVKKKISISEFLSGNISKEKEDYPVIVFLLNHPNPKTIVTEAIKKFWPDWYLHSPQLFLEFTLTEFHNAVYDMHDEKMNGGTGEGIANVEAMNLYRQS</sequence>
<keyword evidence="3" id="KW-1185">Reference proteome</keyword>
<evidence type="ECO:0000256" key="1">
    <source>
        <dbReference type="SAM" id="MobiDB-lite"/>
    </source>
</evidence>
<evidence type="ECO:0000313" key="3">
    <source>
        <dbReference type="Proteomes" id="UP000799771"/>
    </source>
</evidence>
<dbReference type="GeneID" id="54413483"/>
<feature type="region of interest" description="Disordered" evidence="1">
    <location>
        <begin position="84"/>
        <end position="124"/>
    </location>
</feature>
<protein>
    <submittedName>
        <fullName evidence="2">Uncharacterized protein</fullName>
    </submittedName>
</protein>
<gene>
    <name evidence="2" type="ORF">P153DRAFT_433906</name>
</gene>
<reference evidence="2" key="1">
    <citation type="journal article" date="2020" name="Stud. Mycol.">
        <title>101 Dothideomycetes genomes: a test case for predicting lifestyles and emergence of pathogens.</title>
        <authorList>
            <person name="Haridas S."/>
            <person name="Albert R."/>
            <person name="Binder M."/>
            <person name="Bloem J."/>
            <person name="Labutti K."/>
            <person name="Salamov A."/>
            <person name="Andreopoulos B."/>
            <person name="Baker S."/>
            <person name="Barry K."/>
            <person name="Bills G."/>
            <person name="Bluhm B."/>
            <person name="Cannon C."/>
            <person name="Castanera R."/>
            <person name="Culley D."/>
            <person name="Daum C."/>
            <person name="Ezra D."/>
            <person name="Gonzalez J."/>
            <person name="Henrissat B."/>
            <person name="Kuo A."/>
            <person name="Liang C."/>
            <person name="Lipzen A."/>
            <person name="Lutzoni F."/>
            <person name="Magnuson J."/>
            <person name="Mondo S."/>
            <person name="Nolan M."/>
            <person name="Ohm R."/>
            <person name="Pangilinan J."/>
            <person name="Park H.-J."/>
            <person name="Ramirez L."/>
            <person name="Alfaro M."/>
            <person name="Sun H."/>
            <person name="Tritt A."/>
            <person name="Yoshinaga Y."/>
            <person name="Zwiers L.-H."/>
            <person name="Turgeon B."/>
            <person name="Goodwin S."/>
            <person name="Spatafora J."/>
            <person name="Crous P."/>
            <person name="Grigoriev I."/>
        </authorList>
    </citation>
    <scope>NUCLEOTIDE SEQUENCE</scope>
    <source>
        <strain evidence="2">CBS 119687</strain>
    </source>
</reference>
<accession>A0A6A6A2M8</accession>
<dbReference type="EMBL" id="ML977514">
    <property type="protein sequence ID" value="KAF2126109.1"/>
    <property type="molecule type" value="Genomic_DNA"/>
</dbReference>
<proteinExistence type="predicted"/>
<organism evidence="2 3">
    <name type="scientific">Dothidotthia symphoricarpi CBS 119687</name>
    <dbReference type="NCBI Taxonomy" id="1392245"/>
    <lineage>
        <taxon>Eukaryota</taxon>
        <taxon>Fungi</taxon>
        <taxon>Dikarya</taxon>
        <taxon>Ascomycota</taxon>
        <taxon>Pezizomycotina</taxon>
        <taxon>Dothideomycetes</taxon>
        <taxon>Pleosporomycetidae</taxon>
        <taxon>Pleosporales</taxon>
        <taxon>Dothidotthiaceae</taxon>
        <taxon>Dothidotthia</taxon>
    </lineage>
</organism>
<dbReference type="RefSeq" id="XP_033520501.1">
    <property type="nucleotide sequence ID" value="XM_033673051.1"/>
</dbReference>
<feature type="compositionally biased region" description="Acidic residues" evidence="1">
    <location>
        <begin position="95"/>
        <end position="124"/>
    </location>
</feature>
<dbReference type="Proteomes" id="UP000799771">
    <property type="component" value="Unassembled WGS sequence"/>
</dbReference>
<name>A0A6A6A2M8_9PLEO</name>
<evidence type="ECO:0000313" key="2">
    <source>
        <dbReference type="EMBL" id="KAF2126109.1"/>
    </source>
</evidence>